<accession>A0A7H8QNJ4</accession>
<protein>
    <recommendedName>
        <fullName evidence="3">Xylanolytic transcriptional activator regulatory domain-containing protein</fullName>
    </recommendedName>
</protein>
<organism evidence="4 5">
    <name type="scientific">Talaromyces rugulosus</name>
    <name type="common">Penicillium rugulosum</name>
    <dbReference type="NCBI Taxonomy" id="121627"/>
    <lineage>
        <taxon>Eukaryota</taxon>
        <taxon>Fungi</taxon>
        <taxon>Dikarya</taxon>
        <taxon>Ascomycota</taxon>
        <taxon>Pezizomycotina</taxon>
        <taxon>Eurotiomycetes</taxon>
        <taxon>Eurotiomycetidae</taxon>
        <taxon>Eurotiales</taxon>
        <taxon>Trichocomaceae</taxon>
        <taxon>Talaromyces</taxon>
        <taxon>Talaromyces sect. Islandici</taxon>
    </lineage>
</organism>
<dbReference type="GO" id="GO:0003677">
    <property type="term" value="F:DNA binding"/>
    <property type="evidence" value="ECO:0007669"/>
    <property type="project" value="InterPro"/>
</dbReference>
<reference evidence="5" key="1">
    <citation type="submission" date="2020-06" db="EMBL/GenBank/DDBJ databases">
        <title>A chromosome-scale genome assembly of Talaromyces rugulosus W13939.</title>
        <authorList>
            <person name="Wang B."/>
            <person name="Guo L."/>
            <person name="Ye K."/>
            <person name="Wang L."/>
        </authorList>
    </citation>
    <scope>NUCLEOTIDE SEQUENCE [LARGE SCALE GENOMIC DNA]</scope>
    <source>
        <strain evidence="5">W13939</strain>
    </source>
</reference>
<dbReference type="CDD" id="cd12148">
    <property type="entry name" value="fungal_TF_MHR"/>
    <property type="match status" value="1"/>
</dbReference>
<dbReference type="PANTHER" id="PTHR46910:SF5">
    <property type="entry name" value="ZN(II)2CYS6 TRANSCRIPTION FACTOR (EUROFUNG)"/>
    <property type="match status" value="1"/>
</dbReference>
<evidence type="ECO:0000313" key="5">
    <source>
        <dbReference type="Proteomes" id="UP000509510"/>
    </source>
</evidence>
<dbReference type="InterPro" id="IPR007219">
    <property type="entry name" value="XnlR_reg_dom"/>
</dbReference>
<evidence type="ECO:0000313" key="4">
    <source>
        <dbReference type="EMBL" id="QKX55416.1"/>
    </source>
</evidence>
<gene>
    <name evidence="4" type="ORF">TRUGW13939_02509</name>
</gene>
<dbReference type="EMBL" id="CP055899">
    <property type="protein sequence ID" value="QKX55416.1"/>
    <property type="molecule type" value="Genomic_DNA"/>
</dbReference>
<keyword evidence="1" id="KW-0539">Nucleus</keyword>
<dbReference type="GO" id="GO:0008270">
    <property type="term" value="F:zinc ion binding"/>
    <property type="evidence" value="ECO:0007669"/>
    <property type="project" value="InterPro"/>
</dbReference>
<feature type="region of interest" description="Disordered" evidence="2">
    <location>
        <begin position="1"/>
        <end position="23"/>
    </location>
</feature>
<keyword evidence="5" id="KW-1185">Reference proteome</keyword>
<feature type="compositionally biased region" description="Polar residues" evidence="2">
    <location>
        <begin position="12"/>
        <end position="22"/>
    </location>
</feature>
<proteinExistence type="predicted"/>
<evidence type="ECO:0000259" key="3">
    <source>
        <dbReference type="SMART" id="SM00906"/>
    </source>
</evidence>
<dbReference type="OrthoDB" id="103819at2759"/>
<dbReference type="Proteomes" id="UP000509510">
    <property type="component" value="Chromosome II"/>
</dbReference>
<dbReference type="GeneID" id="55990017"/>
<dbReference type="GO" id="GO:0003700">
    <property type="term" value="F:DNA-binding transcription factor activity"/>
    <property type="evidence" value="ECO:0007669"/>
    <property type="project" value="InterPro"/>
</dbReference>
<dbReference type="RefSeq" id="XP_035341595.1">
    <property type="nucleotide sequence ID" value="XM_035485702.1"/>
</dbReference>
<dbReference type="SMART" id="SM00906">
    <property type="entry name" value="Fungal_trans"/>
    <property type="match status" value="1"/>
</dbReference>
<dbReference type="AlphaFoldDB" id="A0A7H8QNJ4"/>
<sequence length="679" mass="75851">MLNERMSRLSHEPTNSRTSNSLDFAGPIKSIQEEHCLLEPTPSASSIGSIRNQETLSYRPTSEGIREFHYDSSKEEHEGESSLFAHAVFASRFLQNAIDNTTNSEVAHEMEAALDGLRSAVNSGKPQSDTLDKLYPHARAIPLGSTTRGLPLPTMDKVFMCFRMARESSQVAMLWLGNLMRPAQFNDYFFKIASPSPTTEADLVIVHCGLYWLFCECSKVATNEETKQDYDAQAFICEVNLETVLANLRFHQPTNIDFVYAMGMASLYCLQKSKPSTAWNFINSASHMIQALGLQHNVPACIEGPEEQAQKRDLFWTIYTTEKMLSLRLGRPSTFRDQDITLTRIGMGRPNGSFLAELAPGWVNMATIQGRIYDDIYSPGALTQPPHIRNSRARDLAAELKTTMRRTQDTHDHYEASKGHVMGVDYHEIARRYDRVVGLCMLTLIYRSIAPEIPSTSAFCQECIDAARDTLKEHNRCVAVITKARGKTVLLETYINWTIIQSPFIPFIILFCHVIETSKTSDLEHMRGVVETLESTSNTPVHNTCAKQRRLFKALYDVAEKYVEVKSRDDSGQVGMPWSMQYVGVFARKASNELALSPLDSAGIVGDSGTTNTVDAPGPLPLHSEANGESMGLVGGLGGPMVFRNTAFGDVDVEMDLSGAQLWDWFNKNQSMMRMLEDT</sequence>
<dbReference type="Pfam" id="PF04082">
    <property type="entry name" value="Fungal_trans"/>
    <property type="match status" value="1"/>
</dbReference>
<dbReference type="KEGG" id="trg:TRUGW13939_02509"/>
<evidence type="ECO:0000256" key="1">
    <source>
        <dbReference type="ARBA" id="ARBA00023242"/>
    </source>
</evidence>
<dbReference type="InterPro" id="IPR050987">
    <property type="entry name" value="AtrR-like"/>
</dbReference>
<feature type="domain" description="Xylanolytic transcriptional activator regulatory" evidence="3">
    <location>
        <begin position="278"/>
        <end position="351"/>
    </location>
</feature>
<evidence type="ECO:0000256" key="2">
    <source>
        <dbReference type="SAM" id="MobiDB-lite"/>
    </source>
</evidence>
<name>A0A7H8QNJ4_TALRU</name>
<feature type="compositionally biased region" description="Basic and acidic residues" evidence="2">
    <location>
        <begin position="1"/>
        <end position="11"/>
    </location>
</feature>
<dbReference type="PANTHER" id="PTHR46910">
    <property type="entry name" value="TRANSCRIPTION FACTOR PDR1"/>
    <property type="match status" value="1"/>
</dbReference>
<dbReference type="GO" id="GO:0006351">
    <property type="term" value="P:DNA-templated transcription"/>
    <property type="evidence" value="ECO:0007669"/>
    <property type="project" value="InterPro"/>
</dbReference>